<dbReference type="GO" id="GO:0019752">
    <property type="term" value="P:carboxylic acid metabolic process"/>
    <property type="evidence" value="ECO:0007669"/>
    <property type="project" value="InterPro"/>
</dbReference>
<evidence type="ECO:0000256" key="1">
    <source>
        <dbReference type="ARBA" id="ARBA00001933"/>
    </source>
</evidence>
<protein>
    <submittedName>
        <fullName evidence="8">L-histidine carboxy-lyase (Histamine-forming)</fullName>
    </submittedName>
</protein>
<dbReference type="GO" id="GO:0016831">
    <property type="term" value="F:carboxy-lyase activity"/>
    <property type="evidence" value="ECO:0007669"/>
    <property type="project" value="UniProtKB-KW"/>
</dbReference>
<evidence type="ECO:0000313" key="8">
    <source>
        <dbReference type="EMBL" id="VFJ60302.1"/>
    </source>
</evidence>
<evidence type="ECO:0000256" key="3">
    <source>
        <dbReference type="ARBA" id="ARBA00022793"/>
    </source>
</evidence>
<reference evidence="8" key="1">
    <citation type="submission" date="2019-02" db="EMBL/GenBank/DDBJ databases">
        <authorList>
            <person name="Gruber-Vodicka R. H."/>
            <person name="Seah K. B. B."/>
        </authorList>
    </citation>
    <scope>NUCLEOTIDE SEQUENCE</scope>
    <source>
        <strain evidence="8">BECK_DK47</strain>
    </source>
</reference>
<dbReference type="Gene3D" id="3.90.1150.10">
    <property type="entry name" value="Aspartate Aminotransferase, domain 1"/>
    <property type="match status" value="1"/>
</dbReference>
<dbReference type="InterPro" id="IPR021115">
    <property type="entry name" value="Pyridoxal-P_BS"/>
</dbReference>
<dbReference type="InterPro" id="IPR002129">
    <property type="entry name" value="PyrdxlP-dep_de-COase"/>
</dbReference>
<dbReference type="PANTHER" id="PTHR46101">
    <property type="match status" value="1"/>
</dbReference>
<proteinExistence type="inferred from homology"/>
<evidence type="ECO:0000256" key="2">
    <source>
        <dbReference type="ARBA" id="ARBA00009533"/>
    </source>
</evidence>
<keyword evidence="3" id="KW-0210">Decarboxylase</keyword>
<comment type="similarity">
    <text evidence="2 7">Belongs to the group II decarboxylase family.</text>
</comment>
<dbReference type="PANTHER" id="PTHR46101:SF2">
    <property type="entry name" value="SERINE DECARBOXYLASE"/>
    <property type="match status" value="1"/>
</dbReference>
<accession>A0A450T205</accession>
<sequence length="298" mass="33551">MWFAELFRFPWDKSWGYVTNGGTESNLYGLYLARELYLNGIVYYSQDAHYSIPKSVRLLRMEHVVVRSQLNGEIDYEDLRKKIKKHSDVPPIIIANIGTTMKEAVDRVDRVRGIFADLSISSSYIHADAALSGMTLPFIDGSPPFDFTAGIDSISVSGHKFIGSPIPCGIVIAKRRNVERVANHVKYIGENQDTTLSGSRNGVTPLFLWYAIRKYGKEGFRSMVTQCIGRAEYAVTTLTKAGYKAWRNPYAITIVIPTPPKSIVRKWQIAVHDDAHIIIRSDVTIAMIDKFVIDIMNA</sequence>
<dbReference type="GO" id="GO:0030170">
    <property type="term" value="F:pyridoxal phosphate binding"/>
    <property type="evidence" value="ECO:0007669"/>
    <property type="project" value="InterPro"/>
</dbReference>
<dbReference type="InterPro" id="IPR015422">
    <property type="entry name" value="PyrdxlP-dep_Trfase_small"/>
</dbReference>
<dbReference type="AlphaFoldDB" id="A0A450T205"/>
<keyword evidence="5 7" id="KW-0456">Lyase</keyword>
<evidence type="ECO:0000256" key="6">
    <source>
        <dbReference type="PIRSR" id="PIRSR602129-50"/>
    </source>
</evidence>
<dbReference type="PROSITE" id="PS00392">
    <property type="entry name" value="DDC_GAD_HDC_YDC"/>
    <property type="match status" value="1"/>
</dbReference>
<organism evidence="8">
    <name type="scientific">Candidatus Kentrum sp. DK</name>
    <dbReference type="NCBI Taxonomy" id="2126562"/>
    <lineage>
        <taxon>Bacteria</taxon>
        <taxon>Pseudomonadati</taxon>
        <taxon>Pseudomonadota</taxon>
        <taxon>Gammaproteobacteria</taxon>
        <taxon>Candidatus Kentrum</taxon>
    </lineage>
</organism>
<dbReference type="EMBL" id="CAADEX010000091">
    <property type="protein sequence ID" value="VFJ60302.1"/>
    <property type="molecule type" value="Genomic_DNA"/>
</dbReference>
<dbReference type="InterPro" id="IPR015424">
    <property type="entry name" value="PyrdxlP-dep_Trfase"/>
</dbReference>
<dbReference type="NCBIfam" id="NF002748">
    <property type="entry name" value="PRK02769.1"/>
    <property type="match status" value="1"/>
</dbReference>
<name>A0A450T205_9GAMM</name>
<keyword evidence="4 6" id="KW-0663">Pyridoxal phosphate</keyword>
<feature type="modified residue" description="N6-(pyridoxal phosphate)lysine" evidence="6">
    <location>
        <position position="160"/>
    </location>
</feature>
<evidence type="ECO:0000256" key="5">
    <source>
        <dbReference type="ARBA" id="ARBA00023239"/>
    </source>
</evidence>
<dbReference type="InterPro" id="IPR015421">
    <property type="entry name" value="PyrdxlP-dep_Trfase_major"/>
</dbReference>
<evidence type="ECO:0000256" key="4">
    <source>
        <dbReference type="ARBA" id="ARBA00022898"/>
    </source>
</evidence>
<dbReference type="Pfam" id="PF00282">
    <property type="entry name" value="Pyridoxal_deC"/>
    <property type="match status" value="1"/>
</dbReference>
<gene>
    <name evidence="8" type="ORF">BECKDK2373B_GA0170837_109113</name>
</gene>
<evidence type="ECO:0000256" key="7">
    <source>
        <dbReference type="RuleBase" id="RU000382"/>
    </source>
</evidence>
<dbReference type="InterPro" id="IPR051151">
    <property type="entry name" value="Group_II_Decarboxylase"/>
</dbReference>
<dbReference type="Gene3D" id="3.40.640.10">
    <property type="entry name" value="Type I PLP-dependent aspartate aminotransferase-like (Major domain)"/>
    <property type="match status" value="1"/>
</dbReference>
<comment type="cofactor">
    <cofactor evidence="1 6 7">
        <name>pyridoxal 5'-phosphate</name>
        <dbReference type="ChEBI" id="CHEBI:597326"/>
    </cofactor>
</comment>
<dbReference type="SUPFAM" id="SSF53383">
    <property type="entry name" value="PLP-dependent transferases"/>
    <property type="match status" value="1"/>
</dbReference>